<feature type="compositionally biased region" description="Polar residues" evidence="1">
    <location>
        <begin position="120"/>
        <end position="129"/>
    </location>
</feature>
<sequence>MYNLDSVEDAYELRDPGDDRRTHPVGLEDIPRGSDPPPYPHAQNDELVELTKQLQELSGLTPVSAIAKEANSIVNAITAPTAPAMEDCERNDERSWEPIRASMYPRLRGEIPSIVPLNEHSGSSGSTWTAFGDPDDQDSDGSDEEEESPSGANKIDSGHEIVESDEDIEENPIGDDEDRPVREFSRQHSEDSYRELPMTSGKSRRYSTLLEESVHELSRMAEECANIDRILKQTPPAPEARREDPFTPSAARQPRLTRKTQSRDAQTQVTGTSNIAQRARSIVQQDRVPIAPMPNLDEPEDEDATEDTWAVIGKRILTVIATTSAHVHEDRAICDQRRNAWQVKTVPPWPC</sequence>
<keyword evidence="3" id="KW-1185">Reference proteome</keyword>
<feature type="compositionally biased region" description="Basic and acidic residues" evidence="1">
    <location>
        <begin position="11"/>
        <end position="22"/>
    </location>
</feature>
<feature type="region of interest" description="Disordered" evidence="1">
    <location>
        <begin position="227"/>
        <end position="304"/>
    </location>
</feature>
<feature type="region of interest" description="Disordered" evidence="1">
    <location>
        <begin position="1"/>
        <end position="43"/>
    </location>
</feature>
<feature type="compositionally biased region" description="Acidic residues" evidence="1">
    <location>
        <begin position="1"/>
        <end position="10"/>
    </location>
</feature>
<proteinExistence type="predicted"/>
<dbReference type="AlphaFoldDB" id="A0AAV2JYI7"/>
<dbReference type="EMBL" id="OZ035837">
    <property type="protein sequence ID" value="CAL1581695.1"/>
    <property type="molecule type" value="Genomic_DNA"/>
</dbReference>
<reference evidence="2 3" key="1">
    <citation type="submission" date="2024-04" db="EMBL/GenBank/DDBJ databases">
        <authorList>
            <person name="Waldvogel A.-M."/>
            <person name="Schoenle A."/>
        </authorList>
    </citation>
    <scope>NUCLEOTIDE SEQUENCE [LARGE SCALE GENOMIC DNA]</scope>
</reference>
<dbReference type="Proteomes" id="UP001497482">
    <property type="component" value="Chromosome 15"/>
</dbReference>
<accession>A0AAV2JYI7</accession>
<organism evidence="2 3">
    <name type="scientific">Knipowitschia caucasica</name>
    <name type="common">Caucasian dwarf goby</name>
    <name type="synonym">Pomatoschistus caucasicus</name>
    <dbReference type="NCBI Taxonomy" id="637954"/>
    <lineage>
        <taxon>Eukaryota</taxon>
        <taxon>Metazoa</taxon>
        <taxon>Chordata</taxon>
        <taxon>Craniata</taxon>
        <taxon>Vertebrata</taxon>
        <taxon>Euteleostomi</taxon>
        <taxon>Actinopterygii</taxon>
        <taxon>Neopterygii</taxon>
        <taxon>Teleostei</taxon>
        <taxon>Neoteleostei</taxon>
        <taxon>Acanthomorphata</taxon>
        <taxon>Gobiaria</taxon>
        <taxon>Gobiiformes</taxon>
        <taxon>Gobioidei</taxon>
        <taxon>Gobiidae</taxon>
        <taxon>Gobiinae</taxon>
        <taxon>Knipowitschia</taxon>
    </lineage>
</organism>
<gene>
    <name evidence="2" type="ORF">KC01_LOCUS12430</name>
</gene>
<name>A0AAV2JYI7_KNICA</name>
<evidence type="ECO:0000313" key="3">
    <source>
        <dbReference type="Proteomes" id="UP001497482"/>
    </source>
</evidence>
<feature type="region of interest" description="Disordered" evidence="1">
    <location>
        <begin position="114"/>
        <end position="207"/>
    </location>
</feature>
<evidence type="ECO:0000313" key="2">
    <source>
        <dbReference type="EMBL" id="CAL1581695.1"/>
    </source>
</evidence>
<evidence type="ECO:0000256" key="1">
    <source>
        <dbReference type="SAM" id="MobiDB-lite"/>
    </source>
</evidence>
<protein>
    <submittedName>
        <fullName evidence="2">Uncharacterized protein</fullName>
    </submittedName>
</protein>
<feature type="compositionally biased region" description="Acidic residues" evidence="1">
    <location>
        <begin position="133"/>
        <end position="148"/>
    </location>
</feature>
<feature type="compositionally biased region" description="Acidic residues" evidence="1">
    <location>
        <begin position="163"/>
        <end position="178"/>
    </location>
</feature>
<feature type="compositionally biased region" description="Basic and acidic residues" evidence="1">
    <location>
        <begin position="179"/>
        <end position="194"/>
    </location>
</feature>
<feature type="compositionally biased region" description="Polar residues" evidence="1">
    <location>
        <begin position="263"/>
        <end position="276"/>
    </location>
</feature>